<organism evidence="1 2">
    <name type="scientific">Phytophthora sojae (strain P6497)</name>
    <name type="common">Soybean stem and root rot agent</name>
    <name type="synonym">Phytophthora megasperma f. sp. glycines</name>
    <dbReference type="NCBI Taxonomy" id="1094619"/>
    <lineage>
        <taxon>Eukaryota</taxon>
        <taxon>Sar</taxon>
        <taxon>Stramenopiles</taxon>
        <taxon>Oomycota</taxon>
        <taxon>Peronosporomycetes</taxon>
        <taxon>Peronosporales</taxon>
        <taxon>Peronosporaceae</taxon>
        <taxon>Phytophthora</taxon>
    </lineage>
</organism>
<dbReference type="RefSeq" id="XP_009531287.1">
    <property type="nucleotide sequence ID" value="XM_009532992.1"/>
</dbReference>
<keyword evidence="2" id="KW-1185">Reference proteome</keyword>
<dbReference type="EMBL" id="JH159156">
    <property type="protein sequence ID" value="EGZ13858.1"/>
    <property type="molecule type" value="Genomic_DNA"/>
</dbReference>
<dbReference type="Proteomes" id="UP000002640">
    <property type="component" value="Unassembled WGS sequence"/>
</dbReference>
<reference evidence="1 2" key="1">
    <citation type="journal article" date="2006" name="Science">
        <title>Phytophthora genome sequences uncover evolutionary origins and mechanisms of pathogenesis.</title>
        <authorList>
            <person name="Tyler B.M."/>
            <person name="Tripathy S."/>
            <person name="Zhang X."/>
            <person name="Dehal P."/>
            <person name="Jiang R.H."/>
            <person name="Aerts A."/>
            <person name="Arredondo F.D."/>
            <person name="Baxter L."/>
            <person name="Bensasson D."/>
            <person name="Beynon J.L."/>
            <person name="Chapman J."/>
            <person name="Damasceno C.M."/>
            <person name="Dorrance A.E."/>
            <person name="Dou D."/>
            <person name="Dickerman A.W."/>
            <person name="Dubchak I.L."/>
            <person name="Garbelotto M."/>
            <person name="Gijzen M."/>
            <person name="Gordon S.G."/>
            <person name="Govers F."/>
            <person name="Grunwald N.J."/>
            <person name="Huang W."/>
            <person name="Ivors K.L."/>
            <person name="Jones R.W."/>
            <person name="Kamoun S."/>
            <person name="Krampis K."/>
            <person name="Lamour K.H."/>
            <person name="Lee M.K."/>
            <person name="McDonald W.H."/>
            <person name="Medina M."/>
            <person name="Meijer H.J."/>
            <person name="Nordberg E.K."/>
            <person name="Maclean D.J."/>
            <person name="Ospina-Giraldo M.D."/>
            <person name="Morris P.F."/>
            <person name="Phuntumart V."/>
            <person name="Putnam N.H."/>
            <person name="Rash S."/>
            <person name="Rose J.K."/>
            <person name="Sakihama Y."/>
            <person name="Salamov A.A."/>
            <person name="Savidor A."/>
            <person name="Scheuring C.F."/>
            <person name="Smith B.M."/>
            <person name="Sobral B.W."/>
            <person name="Terry A."/>
            <person name="Torto-Alalibo T.A."/>
            <person name="Win J."/>
            <person name="Xu Z."/>
            <person name="Zhang H."/>
            <person name="Grigoriev I.V."/>
            <person name="Rokhsar D.S."/>
            <person name="Boore J.L."/>
        </authorList>
    </citation>
    <scope>NUCLEOTIDE SEQUENCE [LARGE SCALE GENOMIC DNA]</scope>
    <source>
        <strain evidence="1 2">P6497</strain>
    </source>
</reference>
<dbReference type="OMA" id="TECLEAY"/>
<evidence type="ECO:0000313" key="1">
    <source>
        <dbReference type="EMBL" id="EGZ13858.1"/>
    </source>
</evidence>
<sequence length="401" mass="44390">MDLIYRGIGVPNTPRELMIDLLGAGEIDVRTAFGWISTGAREFGIGQGSILSILHIACYMDCLQNQLEKCPDPVHITHHHEGSGIDISSTLFVDDQLDVTTSHRGIQARSAVTNVFTGKMGTGGVFGAAKSFMMYLAPMNTHYDAVELNDGYSVPRPVPVVAPDEGFKHLGIYQGGGNLWEATISPVWVRLTDEAARLQRLQISLEQFRYIVNSVWIPRLRYRMVLGGAISVAGMVDTFIRHVARSVLRLPFSTPRYVYYDKLNGIGLANCEREANVHRLQEALRILNTPSLPRLEAYQSNAGLTENQLSVPISPPAHIRTWEAQIIRFASKLKPPLRCAVRWTPPPATMSARANDRPLLTITPPSLSKILIAVNWNSNYKLRYVGDISGGERSLESCEAA</sequence>
<dbReference type="GeneID" id="20644017"/>
<evidence type="ECO:0008006" key="3">
    <source>
        <dbReference type="Google" id="ProtNLM"/>
    </source>
</evidence>
<name>G4ZRP9_PHYSP</name>
<evidence type="ECO:0000313" key="2">
    <source>
        <dbReference type="Proteomes" id="UP000002640"/>
    </source>
</evidence>
<dbReference type="AlphaFoldDB" id="G4ZRP9"/>
<dbReference type="InParanoid" id="G4ZRP9"/>
<dbReference type="KEGG" id="psoj:PHYSODRAFT_316842"/>
<proteinExistence type="predicted"/>
<gene>
    <name evidence="1" type="ORF">PHYSODRAFT_316842</name>
</gene>
<accession>G4ZRP9</accession>
<protein>
    <recommendedName>
        <fullName evidence="3">Reverse transcriptase domain-containing protein</fullName>
    </recommendedName>
</protein>